<dbReference type="PANTHER" id="PTHR46194:SF1">
    <property type="entry name" value="PEPTIDYL-TRNA HYDROLASE PTRHD1-RELATED"/>
    <property type="match status" value="1"/>
</dbReference>
<keyword evidence="5" id="KW-1185">Reference proteome</keyword>
<dbReference type="OrthoDB" id="201213at2759"/>
<protein>
    <recommendedName>
        <fullName evidence="1">peptidyl-tRNA hydrolase</fullName>
        <ecNumber evidence="1">3.1.1.29</ecNumber>
    </recommendedName>
</protein>
<dbReference type="EMBL" id="JANBPY010002186">
    <property type="protein sequence ID" value="KAJ1956126.1"/>
    <property type="molecule type" value="Genomic_DNA"/>
</dbReference>
<evidence type="ECO:0000256" key="2">
    <source>
        <dbReference type="ARBA" id="ARBA00022801"/>
    </source>
</evidence>
<keyword evidence="2" id="KW-0378">Hydrolase</keyword>
<accession>A0A9W8AJV7</accession>
<dbReference type="AlphaFoldDB" id="A0A9W8AJV7"/>
<organism evidence="4 5">
    <name type="scientific">Dispira parvispora</name>
    <dbReference type="NCBI Taxonomy" id="1520584"/>
    <lineage>
        <taxon>Eukaryota</taxon>
        <taxon>Fungi</taxon>
        <taxon>Fungi incertae sedis</taxon>
        <taxon>Zoopagomycota</taxon>
        <taxon>Kickxellomycotina</taxon>
        <taxon>Dimargaritomycetes</taxon>
        <taxon>Dimargaritales</taxon>
        <taxon>Dimargaritaceae</taxon>
        <taxon>Dispira</taxon>
    </lineage>
</organism>
<dbReference type="Proteomes" id="UP001150925">
    <property type="component" value="Unassembled WGS sequence"/>
</dbReference>
<gene>
    <name evidence="4" type="ORF">IWQ62_005375</name>
</gene>
<dbReference type="InterPro" id="IPR002833">
    <property type="entry name" value="PTH2"/>
</dbReference>
<dbReference type="Gene3D" id="3.40.1490.10">
    <property type="entry name" value="Bit1"/>
    <property type="match status" value="1"/>
</dbReference>
<sequence length="119" mass="13912">MAEPLTMFVIVRRDLVKQLNWNFGSVMTQACHATSAALWRYRDLKEVQEYTQDIDNMHKVVLETKNETSLLKVTEGLKAQSIPHYLWIEQPENIPTCVATAPVQRSQIRDIVKRCQLWR</sequence>
<evidence type="ECO:0000256" key="3">
    <source>
        <dbReference type="ARBA" id="ARBA00048707"/>
    </source>
</evidence>
<evidence type="ECO:0000313" key="4">
    <source>
        <dbReference type="EMBL" id="KAJ1956126.1"/>
    </source>
</evidence>
<dbReference type="Pfam" id="PF01981">
    <property type="entry name" value="PTH2"/>
    <property type="match status" value="1"/>
</dbReference>
<dbReference type="InterPro" id="IPR023476">
    <property type="entry name" value="Pep_tRNA_hydro_II_dom_sf"/>
</dbReference>
<dbReference type="SUPFAM" id="SSF102462">
    <property type="entry name" value="Peptidyl-tRNA hydrolase II"/>
    <property type="match status" value="1"/>
</dbReference>
<dbReference type="GO" id="GO:0004045">
    <property type="term" value="F:peptidyl-tRNA hydrolase activity"/>
    <property type="evidence" value="ECO:0007669"/>
    <property type="project" value="UniProtKB-EC"/>
</dbReference>
<evidence type="ECO:0000313" key="5">
    <source>
        <dbReference type="Proteomes" id="UP001150925"/>
    </source>
</evidence>
<evidence type="ECO:0000256" key="1">
    <source>
        <dbReference type="ARBA" id="ARBA00013260"/>
    </source>
</evidence>
<dbReference type="EC" id="3.1.1.29" evidence="1"/>
<comment type="caution">
    <text evidence="4">The sequence shown here is derived from an EMBL/GenBank/DDBJ whole genome shotgun (WGS) entry which is preliminary data.</text>
</comment>
<comment type="catalytic activity">
    <reaction evidence="3">
        <text>an N-acyl-L-alpha-aminoacyl-tRNA + H2O = an N-acyl-L-amino acid + a tRNA + H(+)</text>
        <dbReference type="Rhea" id="RHEA:54448"/>
        <dbReference type="Rhea" id="RHEA-COMP:10123"/>
        <dbReference type="Rhea" id="RHEA-COMP:13883"/>
        <dbReference type="ChEBI" id="CHEBI:15377"/>
        <dbReference type="ChEBI" id="CHEBI:15378"/>
        <dbReference type="ChEBI" id="CHEBI:59874"/>
        <dbReference type="ChEBI" id="CHEBI:78442"/>
        <dbReference type="ChEBI" id="CHEBI:138191"/>
        <dbReference type="EC" id="3.1.1.29"/>
    </reaction>
</comment>
<dbReference type="InterPro" id="IPR042237">
    <property type="entry name" value="PTRHD1"/>
</dbReference>
<reference evidence="4" key="1">
    <citation type="submission" date="2022-07" db="EMBL/GenBank/DDBJ databases">
        <title>Phylogenomic reconstructions and comparative analyses of Kickxellomycotina fungi.</title>
        <authorList>
            <person name="Reynolds N.K."/>
            <person name="Stajich J.E."/>
            <person name="Barry K."/>
            <person name="Grigoriev I.V."/>
            <person name="Crous P."/>
            <person name="Smith M.E."/>
        </authorList>
    </citation>
    <scope>NUCLEOTIDE SEQUENCE</scope>
    <source>
        <strain evidence="4">RSA 1196</strain>
    </source>
</reference>
<dbReference type="PANTHER" id="PTHR46194">
    <property type="entry name" value="PEPTIDYL-TRNA HYDROLASE PTRHD1-RELATED"/>
    <property type="match status" value="1"/>
</dbReference>
<proteinExistence type="predicted"/>
<name>A0A9W8AJV7_9FUNG</name>